<dbReference type="RefSeq" id="XP_045964338.1">
    <property type="nucleotide sequence ID" value="XM_046096879.1"/>
</dbReference>
<sequence length="105" mass="12198">MMAAPALANLLTEAVRQIAEFIYLEHLPSLSSFALIYKTCHAAATTWRLRDIHLKIISREQLRRDVTHYLGIINRNQNPKHVRWVEIKGEMPRKQEDEQHTEAPG</sequence>
<proteinExistence type="predicted"/>
<dbReference type="OrthoDB" id="3945550at2759"/>
<organism evidence="1 2">
    <name type="scientific">Truncatella angustata</name>
    <dbReference type="NCBI Taxonomy" id="152316"/>
    <lineage>
        <taxon>Eukaryota</taxon>
        <taxon>Fungi</taxon>
        <taxon>Dikarya</taxon>
        <taxon>Ascomycota</taxon>
        <taxon>Pezizomycotina</taxon>
        <taxon>Sordariomycetes</taxon>
        <taxon>Xylariomycetidae</taxon>
        <taxon>Amphisphaeriales</taxon>
        <taxon>Sporocadaceae</taxon>
        <taxon>Truncatella</taxon>
    </lineage>
</organism>
<keyword evidence="2" id="KW-1185">Reference proteome</keyword>
<gene>
    <name evidence="1" type="ORF">BKA67DRAFT_44269</name>
</gene>
<name>A0A9P8UXL0_9PEZI</name>
<evidence type="ECO:0000313" key="1">
    <source>
        <dbReference type="EMBL" id="KAH6660207.1"/>
    </source>
</evidence>
<reference evidence="1" key="1">
    <citation type="journal article" date="2021" name="Nat. Commun.">
        <title>Genetic determinants of endophytism in the Arabidopsis root mycobiome.</title>
        <authorList>
            <person name="Mesny F."/>
            <person name="Miyauchi S."/>
            <person name="Thiergart T."/>
            <person name="Pickel B."/>
            <person name="Atanasova L."/>
            <person name="Karlsson M."/>
            <person name="Huettel B."/>
            <person name="Barry K.W."/>
            <person name="Haridas S."/>
            <person name="Chen C."/>
            <person name="Bauer D."/>
            <person name="Andreopoulos W."/>
            <person name="Pangilinan J."/>
            <person name="LaButti K."/>
            <person name="Riley R."/>
            <person name="Lipzen A."/>
            <person name="Clum A."/>
            <person name="Drula E."/>
            <person name="Henrissat B."/>
            <person name="Kohler A."/>
            <person name="Grigoriev I.V."/>
            <person name="Martin F.M."/>
            <person name="Hacquard S."/>
        </authorList>
    </citation>
    <scope>NUCLEOTIDE SEQUENCE</scope>
    <source>
        <strain evidence="1">MPI-SDFR-AT-0073</strain>
    </source>
</reference>
<evidence type="ECO:0000313" key="2">
    <source>
        <dbReference type="Proteomes" id="UP000758603"/>
    </source>
</evidence>
<comment type="caution">
    <text evidence="1">The sequence shown here is derived from an EMBL/GenBank/DDBJ whole genome shotgun (WGS) entry which is preliminary data.</text>
</comment>
<dbReference type="GeneID" id="70125771"/>
<dbReference type="AlphaFoldDB" id="A0A9P8UXL0"/>
<protein>
    <submittedName>
        <fullName evidence="1">Uncharacterized protein</fullName>
    </submittedName>
</protein>
<dbReference type="EMBL" id="JAGPXC010000001">
    <property type="protein sequence ID" value="KAH6660207.1"/>
    <property type="molecule type" value="Genomic_DNA"/>
</dbReference>
<dbReference type="Proteomes" id="UP000758603">
    <property type="component" value="Unassembled WGS sequence"/>
</dbReference>
<accession>A0A9P8UXL0</accession>